<keyword evidence="3 6" id="KW-0285">Flavoprotein</keyword>
<dbReference type="Gene3D" id="1.20.140.10">
    <property type="entry name" value="Butyryl-CoA Dehydrogenase, subunit A, domain 3"/>
    <property type="match status" value="1"/>
</dbReference>
<keyword evidence="5 6" id="KW-0560">Oxidoreductase</keyword>
<dbReference type="InterPro" id="IPR037069">
    <property type="entry name" value="AcylCoA_DH/ox_N_sf"/>
</dbReference>
<dbReference type="GO" id="GO:0050660">
    <property type="term" value="F:flavin adenine dinucleotide binding"/>
    <property type="evidence" value="ECO:0007669"/>
    <property type="project" value="InterPro"/>
</dbReference>
<dbReference type="RefSeq" id="WP_089014448.1">
    <property type="nucleotide sequence ID" value="NZ_LT607754.1"/>
</dbReference>
<dbReference type="PANTHER" id="PTHR43884">
    <property type="entry name" value="ACYL-COA DEHYDROGENASE"/>
    <property type="match status" value="1"/>
</dbReference>
<dbReference type="AlphaFoldDB" id="A0A1C5JN13"/>
<reference evidence="11" key="1">
    <citation type="submission" date="2016-06" db="EMBL/GenBank/DDBJ databases">
        <authorList>
            <person name="Varghese N."/>
            <person name="Submissions Spin"/>
        </authorList>
    </citation>
    <scope>NUCLEOTIDE SEQUENCE [LARGE SCALE GENOMIC DNA]</scope>
    <source>
        <strain evidence="11">DSM 43819</strain>
    </source>
</reference>
<dbReference type="FunFam" id="1.20.140.10:FF:000001">
    <property type="entry name" value="Acyl-CoA dehydrogenase"/>
    <property type="match status" value="1"/>
</dbReference>
<evidence type="ECO:0000256" key="6">
    <source>
        <dbReference type="RuleBase" id="RU362125"/>
    </source>
</evidence>
<dbReference type="GO" id="GO:0033539">
    <property type="term" value="P:fatty acid beta-oxidation using acyl-CoA dehydrogenase"/>
    <property type="evidence" value="ECO:0007669"/>
    <property type="project" value="TreeGrafter"/>
</dbReference>
<dbReference type="InterPro" id="IPR009100">
    <property type="entry name" value="AcylCoA_DH/oxidase_NM_dom_sf"/>
</dbReference>
<keyword evidence="11" id="KW-1185">Reference proteome</keyword>
<comment type="similarity">
    <text evidence="2 6">Belongs to the acyl-CoA dehydrogenase family.</text>
</comment>
<dbReference type="Proteomes" id="UP000198221">
    <property type="component" value="Chromosome I"/>
</dbReference>
<dbReference type="InterPro" id="IPR009075">
    <property type="entry name" value="AcylCo_DH/oxidase_C"/>
</dbReference>
<dbReference type="Gene3D" id="1.10.540.10">
    <property type="entry name" value="Acyl-CoA dehydrogenase/oxidase, N-terminal domain"/>
    <property type="match status" value="1"/>
</dbReference>
<dbReference type="SUPFAM" id="SSF56645">
    <property type="entry name" value="Acyl-CoA dehydrogenase NM domain-like"/>
    <property type="match status" value="1"/>
</dbReference>
<evidence type="ECO:0000256" key="3">
    <source>
        <dbReference type="ARBA" id="ARBA00022630"/>
    </source>
</evidence>
<dbReference type="GO" id="GO:0046359">
    <property type="term" value="P:butyrate catabolic process"/>
    <property type="evidence" value="ECO:0007669"/>
    <property type="project" value="TreeGrafter"/>
</dbReference>
<dbReference type="PANTHER" id="PTHR43884:SF12">
    <property type="entry name" value="ISOVALERYL-COA DEHYDROGENASE, MITOCHONDRIAL-RELATED"/>
    <property type="match status" value="1"/>
</dbReference>
<name>A0A1C5JN13_9ACTN</name>
<proteinExistence type="inferred from homology"/>
<evidence type="ECO:0000256" key="5">
    <source>
        <dbReference type="ARBA" id="ARBA00023002"/>
    </source>
</evidence>
<gene>
    <name evidence="10" type="ORF">GA0070613_5004</name>
</gene>
<comment type="cofactor">
    <cofactor evidence="1 6">
        <name>FAD</name>
        <dbReference type="ChEBI" id="CHEBI:57692"/>
    </cofactor>
</comment>
<evidence type="ECO:0000256" key="1">
    <source>
        <dbReference type="ARBA" id="ARBA00001974"/>
    </source>
</evidence>
<dbReference type="OrthoDB" id="9770681at2"/>
<protein>
    <submittedName>
        <fullName evidence="10">Acyl-CoA dehydrogenase</fullName>
    </submittedName>
</protein>
<sequence>MDLTLSDEQRELVRWASEFAESKLAAEAMLRQDRDSPAEWQNHSSFLAQQGLLGLSLPEQYGGGGLKRLDALLVVEAVSRVCPYSGAIVRWTVGGPSAFIAELANPELKAAYLPDIARGAAAISVAMTEPDAGTASSDLTSRAVHTNGQYTITGSKIFITLADRATAFVVYCRFVEAGGDAGVGAIIVNRDAPGLRVGERIEWMGGNVYPLYLDDVVVDEAQVLISPQGSKDSYKRLMQTYNVERLGGLFELLGIAQLALDKSVTYARERHQFGKPIASFQAVQLRLADMAMRLAAARLLTYKAASSADNGTVSRLDVSMARVTTTEMVQQVTSDAMHIHGGYGLTKEFGLEWLYRFTRHHTIAGGTSDIHRSMIASDLTGLHFDHRE</sequence>
<accession>A0A1C5JN13</accession>
<keyword evidence="4 6" id="KW-0274">FAD</keyword>
<evidence type="ECO:0000259" key="8">
    <source>
        <dbReference type="Pfam" id="PF02770"/>
    </source>
</evidence>
<organism evidence="10 11">
    <name type="scientific">Micromonospora inositola</name>
    <dbReference type="NCBI Taxonomy" id="47865"/>
    <lineage>
        <taxon>Bacteria</taxon>
        <taxon>Bacillati</taxon>
        <taxon>Actinomycetota</taxon>
        <taxon>Actinomycetes</taxon>
        <taxon>Micromonosporales</taxon>
        <taxon>Micromonosporaceae</taxon>
        <taxon>Micromonospora</taxon>
    </lineage>
</organism>
<evidence type="ECO:0000259" key="7">
    <source>
        <dbReference type="Pfam" id="PF00441"/>
    </source>
</evidence>
<dbReference type="Pfam" id="PF00441">
    <property type="entry name" value="Acyl-CoA_dh_1"/>
    <property type="match status" value="1"/>
</dbReference>
<dbReference type="InterPro" id="IPR013786">
    <property type="entry name" value="AcylCoA_DH/ox_N"/>
</dbReference>
<dbReference type="GO" id="GO:0003995">
    <property type="term" value="F:acyl-CoA dehydrogenase activity"/>
    <property type="evidence" value="ECO:0007669"/>
    <property type="project" value="TreeGrafter"/>
</dbReference>
<feature type="domain" description="Acyl-CoA dehydrogenase/oxidase N-terminal" evidence="9">
    <location>
        <begin position="6"/>
        <end position="119"/>
    </location>
</feature>
<dbReference type="EMBL" id="LT607754">
    <property type="protein sequence ID" value="SCG71984.1"/>
    <property type="molecule type" value="Genomic_DNA"/>
</dbReference>
<evidence type="ECO:0000313" key="11">
    <source>
        <dbReference type="Proteomes" id="UP000198221"/>
    </source>
</evidence>
<dbReference type="Pfam" id="PF02771">
    <property type="entry name" value="Acyl-CoA_dh_N"/>
    <property type="match status" value="1"/>
</dbReference>
<dbReference type="InterPro" id="IPR046373">
    <property type="entry name" value="Acyl-CoA_Oxase/DH_mid-dom_sf"/>
</dbReference>
<evidence type="ECO:0000259" key="9">
    <source>
        <dbReference type="Pfam" id="PF02771"/>
    </source>
</evidence>
<dbReference type="InterPro" id="IPR006091">
    <property type="entry name" value="Acyl-CoA_Oxase/DH_mid-dom"/>
</dbReference>
<dbReference type="Pfam" id="PF02770">
    <property type="entry name" value="Acyl-CoA_dh_M"/>
    <property type="match status" value="1"/>
</dbReference>
<dbReference type="Gene3D" id="2.40.110.10">
    <property type="entry name" value="Butyryl-CoA Dehydrogenase, subunit A, domain 2"/>
    <property type="match status" value="1"/>
</dbReference>
<feature type="domain" description="Acyl-CoA oxidase/dehydrogenase middle" evidence="8">
    <location>
        <begin position="125"/>
        <end position="207"/>
    </location>
</feature>
<dbReference type="SUPFAM" id="SSF47203">
    <property type="entry name" value="Acyl-CoA dehydrogenase C-terminal domain-like"/>
    <property type="match status" value="1"/>
</dbReference>
<dbReference type="InterPro" id="IPR036250">
    <property type="entry name" value="AcylCo_DH-like_C"/>
</dbReference>
<feature type="domain" description="Acyl-CoA dehydrogenase/oxidase C-terminal" evidence="7">
    <location>
        <begin position="236"/>
        <end position="378"/>
    </location>
</feature>
<evidence type="ECO:0000256" key="4">
    <source>
        <dbReference type="ARBA" id="ARBA00022827"/>
    </source>
</evidence>
<evidence type="ECO:0000256" key="2">
    <source>
        <dbReference type="ARBA" id="ARBA00009347"/>
    </source>
</evidence>
<evidence type="ECO:0000313" key="10">
    <source>
        <dbReference type="EMBL" id="SCG71984.1"/>
    </source>
</evidence>